<dbReference type="EMBL" id="FOUF01000008">
    <property type="protein sequence ID" value="SFM17577.1"/>
    <property type="molecule type" value="Genomic_DNA"/>
</dbReference>
<dbReference type="Proteomes" id="UP000199561">
    <property type="component" value="Unassembled WGS sequence"/>
</dbReference>
<proteinExistence type="predicted"/>
<organism evidence="1 2">
    <name type="scientific">Nitrosomonas nitrosa</name>
    <dbReference type="NCBI Taxonomy" id="52442"/>
    <lineage>
        <taxon>Bacteria</taxon>
        <taxon>Pseudomonadati</taxon>
        <taxon>Pseudomonadota</taxon>
        <taxon>Betaproteobacteria</taxon>
        <taxon>Nitrosomonadales</taxon>
        <taxon>Nitrosomonadaceae</taxon>
        <taxon>Nitrosomonas</taxon>
    </lineage>
</organism>
<sequence length="85" mass="8885">MNKLIISLFVSILAIGSTSTFASGNASSSLTPIRAQDILNMMACKDKKPEEQIKDRTDGTKVKCADVMKKVASSQANGSASGGGY</sequence>
<keyword evidence="2" id="KW-1185">Reference proteome</keyword>
<dbReference type="RefSeq" id="WP_090667518.1">
    <property type="nucleotide sequence ID" value="NZ_CAJNAP010000009.1"/>
</dbReference>
<reference evidence="1 2" key="1">
    <citation type="submission" date="2016-10" db="EMBL/GenBank/DDBJ databases">
        <authorList>
            <person name="de Groot N.N."/>
        </authorList>
    </citation>
    <scope>NUCLEOTIDE SEQUENCE [LARGE SCALE GENOMIC DNA]</scope>
    <source>
        <strain evidence="1 2">Nm146</strain>
    </source>
</reference>
<protein>
    <submittedName>
        <fullName evidence="1">Uncharacterized protein</fullName>
    </submittedName>
</protein>
<dbReference type="InterPro" id="IPR048785">
    <property type="entry name" value="NE1300-like_sf"/>
</dbReference>
<evidence type="ECO:0000313" key="2">
    <source>
        <dbReference type="Proteomes" id="UP000199561"/>
    </source>
</evidence>
<dbReference type="Pfam" id="PF20836">
    <property type="entry name" value="HAO_bd"/>
    <property type="match status" value="1"/>
</dbReference>
<dbReference type="Gene3D" id="3.90.640.100">
    <property type="match status" value="1"/>
</dbReference>
<dbReference type="AlphaFoldDB" id="A0A1I4NQJ8"/>
<dbReference type="OrthoDB" id="8548229at2"/>
<accession>A0A1I4NQJ8</accession>
<evidence type="ECO:0000313" key="1">
    <source>
        <dbReference type="EMBL" id="SFM17577.1"/>
    </source>
</evidence>
<dbReference type="InterPro" id="IPR048778">
    <property type="entry name" value="NE1300-like"/>
</dbReference>
<gene>
    <name evidence="1" type="ORF">SAMN05421880_108105</name>
</gene>
<name>A0A1I4NQJ8_9PROT</name>